<keyword evidence="3" id="KW-0808">Transferase</keyword>
<evidence type="ECO:0000313" key="13">
    <source>
        <dbReference type="Proteomes" id="UP000490939"/>
    </source>
</evidence>
<evidence type="ECO:0000256" key="9">
    <source>
        <dbReference type="ARBA" id="ARBA00023568"/>
    </source>
</evidence>
<dbReference type="InterPro" id="IPR004299">
    <property type="entry name" value="MBOAT_fam"/>
</dbReference>
<feature type="compositionally biased region" description="Low complexity" evidence="10">
    <location>
        <begin position="41"/>
        <end position="56"/>
    </location>
</feature>
<reference evidence="12 13" key="1">
    <citation type="submission" date="2019-07" db="EMBL/GenBank/DDBJ databases">
        <title>Venturia inaequalis Genome Resource.</title>
        <authorList>
            <person name="Lichtner F.J."/>
        </authorList>
    </citation>
    <scope>NUCLEOTIDE SEQUENCE [LARGE SCALE GENOMIC DNA]</scope>
    <source>
        <strain evidence="12 13">DMI_063113</strain>
    </source>
</reference>
<dbReference type="InterPro" id="IPR014371">
    <property type="entry name" value="Oat_ACAT_DAG_ARE"/>
</dbReference>
<evidence type="ECO:0000256" key="6">
    <source>
        <dbReference type="ARBA" id="ARBA00022989"/>
    </source>
</evidence>
<comment type="caution">
    <text evidence="12">The sequence shown here is derived from an EMBL/GenBank/DDBJ whole genome shotgun (WGS) entry which is preliminary data.</text>
</comment>
<feature type="transmembrane region" description="Helical" evidence="11">
    <location>
        <begin position="210"/>
        <end position="230"/>
    </location>
</feature>
<feature type="region of interest" description="Disordered" evidence="10">
    <location>
        <begin position="366"/>
        <end position="395"/>
    </location>
</feature>
<dbReference type="Proteomes" id="UP000490939">
    <property type="component" value="Unassembled WGS sequence"/>
</dbReference>
<dbReference type="PANTHER" id="PTHR10408:SF23">
    <property type="entry name" value="STEROL O-ACYLTRANSFERASE 1-RELATED"/>
    <property type="match status" value="1"/>
</dbReference>
<feature type="transmembrane region" description="Helical" evidence="11">
    <location>
        <begin position="291"/>
        <end position="310"/>
    </location>
</feature>
<comment type="function">
    <text evidence="9">Sterol O-acyltransferase that catalyzes the formation of stery esters.</text>
</comment>
<dbReference type="GO" id="GO:0034737">
    <property type="term" value="F:ergosterol O-acyltransferase activity"/>
    <property type="evidence" value="ECO:0007669"/>
    <property type="project" value="TreeGrafter"/>
</dbReference>
<evidence type="ECO:0000256" key="3">
    <source>
        <dbReference type="ARBA" id="ARBA00022679"/>
    </source>
</evidence>
<feature type="region of interest" description="Disordered" evidence="10">
    <location>
        <begin position="1"/>
        <end position="74"/>
    </location>
</feature>
<dbReference type="EMBL" id="WNWR01000123">
    <property type="protein sequence ID" value="KAE9990754.1"/>
    <property type="molecule type" value="Genomic_DNA"/>
</dbReference>
<evidence type="ECO:0000313" key="12">
    <source>
        <dbReference type="EMBL" id="KAE9990754.1"/>
    </source>
</evidence>
<evidence type="ECO:0000256" key="10">
    <source>
        <dbReference type="SAM" id="MobiDB-lite"/>
    </source>
</evidence>
<organism evidence="12 13">
    <name type="scientific">Venturia inaequalis</name>
    <name type="common">Apple scab fungus</name>
    <dbReference type="NCBI Taxonomy" id="5025"/>
    <lineage>
        <taxon>Eukaryota</taxon>
        <taxon>Fungi</taxon>
        <taxon>Dikarya</taxon>
        <taxon>Ascomycota</taxon>
        <taxon>Pezizomycotina</taxon>
        <taxon>Dothideomycetes</taxon>
        <taxon>Pleosporomycetidae</taxon>
        <taxon>Venturiales</taxon>
        <taxon>Venturiaceae</taxon>
        <taxon>Venturia</taxon>
    </lineage>
</organism>
<feature type="transmembrane region" description="Helical" evidence="11">
    <location>
        <begin position="316"/>
        <end position="338"/>
    </location>
</feature>
<evidence type="ECO:0000256" key="2">
    <source>
        <dbReference type="ARBA" id="ARBA00009010"/>
    </source>
</evidence>
<feature type="transmembrane region" description="Helical" evidence="11">
    <location>
        <begin position="254"/>
        <end position="279"/>
    </location>
</feature>
<feature type="transmembrane region" description="Helical" evidence="11">
    <location>
        <begin position="618"/>
        <end position="638"/>
    </location>
</feature>
<proteinExistence type="inferred from homology"/>
<evidence type="ECO:0000256" key="7">
    <source>
        <dbReference type="ARBA" id="ARBA00023136"/>
    </source>
</evidence>
<name>A0A8H3VPW1_VENIN</name>
<dbReference type="Pfam" id="PF03062">
    <property type="entry name" value="MBOAT"/>
    <property type="match status" value="1"/>
</dbReference>
<keyword evidence="7 11" id="KW-0472">Membrane</keyword>
<comment type="similarity">
    <text evidence="2">Belongs to the membrane-bound acyltransferase family. Sterol o-acyltransferase subfamily.</text>
</comment>
<accession>A0A8H3VPW1</accession>
<keyword evidence="5" id="KW-0256">Endoplasmic reticulum</keyword>
<feature type="transmembrane region" description="Helical" evidence="11">
    <location>
        <begin position="492"/>
        <end position="510"/>
    </location>
</feature>
<comment type="subcellular location">
    <subcellularLocation>
        <location evidence="1">Endoplasmic reticulum membrane</location>
        <topology evidence="1">Multi-pass membrane protein</topology>
    </subcellularLocation>
</comment>
<keyword evidence="6 11" id="KW-1133">Transmembrane helix</keyword>
<keyword evidence="4 11" id="KW-0812">Transmembrane</keyword>
<feature type="compositionally biased region" description="Polar residues" evidence="10">
    <location>
        <begin position="367"/>
        <end position="378"/>
    </location>
</feature>
<sequence>MYPKEPTKLELPPPQTAIGASLLDANPQLRRKLSREALDPVSTQSSSRGSVSTGSGDEWSVNPSTNISDEEDYDGLKPNLLTIIEGSSGGGLQEESTMNGHNTQNGVDALVPEPAVVGQAFEAIKAGSPNFTTQPSDRRKSIQVTVEKTGKKGRYVLTADDPEFREILRSQIISESDASGKQRKGFRDMVFTRRFTTFDRQNPLSSESPFYGFFTLFWLSIGMMLVRIAAQNWKTYGNILGSAEVFHVMFDRDIIVLGLTDGVMCAGTMFGLGLQKLVLKGYLSWNRHGWIVQNLWQTFYLFAVIAWTWYRNWPWTHTVFVVLHGLTFVMKQHSYAFYNGYLSQMYRRRQILQEKLQQLDLIEPAASPNSSGFSTSLDEPQKTFKRRPQATRTSTNLESEKSGIASIAAAIDSGEGLDEEQLDSFSRSIGKEIASLTTELAGKCTSGAQTHYPHNLTIANWADWICLPTLVYELEYPRQEHINWWYVAEKTVATFGVIWVMMVVSQAYIYPSVAETVRMKEAGMTLQQRWHEFPWIVGDMLFPLLLEQLLTWYVIWECCLNVLAELTKFADRGFYGDWWNSVSWDQYARDWNRPVHNFLLRHVYHSSISAFHLSKSTATFVTFFLSACVHELVMLCIFKKVRGYLFIMQLGQLPLVALSRTKLLKGRDTLGNLIFWFGLFVGPSLITALYLIV</sequence>
<feature type="transmembrane region" description="Helical" evidence="11">
    <location>
        <begin position="670"/>
        <end position="692"/>
    </location>
</feature>
<dbReference type="GO" id="GO:0008204">
    <property type="term" value="P:ergosterol metabolic process"/>
    <property type="evidence" value="ECO:0007669"/>
    <property type="project" value="TreeGrafter"/>
</dbReference>
<evidence type="ECO:0000256" key="1">
    <source>
        <dbReference type="ARBA" id="ARBA00004477"/>
    </source>
</evidence>
<evidence type="ECO:0000256" key="4">
    <source>
        <dbReference type="ARBA" id="ARBA00022692"/>
    </source>
</evidence>
<evidence type="ECO:0000256" key="5">
    <source>
        <dbReference type="ARBA" id="ARBA00022824"/>
    </source>
</evidence>
<evidence type="ECO:0008006" key="14">
    <source>
        <dbReference type="Google" id="ProtNLM"/>
    </source>
</evidence>
<dbReference type="AlphaFoldDB" id="A0A8H3VPW1"/>
<keyword evidence="13" id="KW-1185">Reference proteome</keyword>
<keyword evidence="8" id="KW-0012">Acyltransferase</keyword>
<dbReference type="PANTHER" id="PTHR10408">
    <property type="entry name" value="STEROL O-ACYLTRANSFERASE"/>
    <property type="match status" value="1"/>
</dbReference>
<gene>
    <name evidence="12" type="ORF">EG327_000987</name>
</gene>
<protein>
    <recommendedName>
        <fullName evidence="14">O-acyltransferase</fullName>
    </recommendedName>
</protein>
<evidence type="ECO:0000256" key="11">
    <source>
        <dbReference type="SAM" id="Phobius"/>
    </source>
</evidence>
<dbReference type="GO" id="GO:0005789">
    <property type="term" value="C:endoplasmic reticulum membrane"/>
    <property type="evidence" value="ECO:0007669"/>
    <property type="project" value="UniProtKB-SubCell"/>
</dbReference>
<evidence type="ECO:0000256" key="8">
    <source>
        <dbReference type="ARBA" id="ARBA00023315"/>
    </source>
</evidence>